<keyword evidence="5" id="KW-1185">Reference proteome</keyword>
<reference evidence="5" key="1">
    <citation type="submission" date="2017-06" db="EMBL/GenBank/DDBJ databases">
        <authorList>
            <person name="Varghese N."/>
            <person name="Submissions S."/>
        </authorList>
    </citation>
    <scope>NUCLEOTIDE SEQUENCE [LARGE SCALE GENOMIC DNA]</scope>
    <source>
        <strain evidence="5">JAD2</strain>
    </source>
</reference>
<dbReference type="AlphaFoldDB" id="A0A212RSR3"/>
<dbReference type="GO" id="GO:0045900">
    <property type="term" value="P:negative regulation of translational elongation"/>
    <property type="evidence" value="ECO:0007669"/>
    <property type="project" value="TreeGrafter"/>
</dbReference>
<dbReference type="PANTHER" id="PTHR33231:SF1">
    <property type="entry name" value="30S RIBOSOMAL PROTEIN"/>
    <property type="match status" value="1"/>
</dbReference>
<dbReference type="CDD" id="cd00552">
    <property type="entry name" value="RaiA"/>
    <property type="match status" value="1"/>
</dbReference>
<dbReference type="Pfam" id="PF02482">
    <property type="entry name" value="Ribosomal_S30AE"/>
    <property type="match status" value="1"/>
</dbReference>
<evidence type="ECO:0000256" key="2">
    <source>
        <dbReference type="HAMAP-Rule" id="MF_00839"/>
    </source>
</evidence>
<dbReference type="InterPro" id="IPR003489">
    <property type="entry name" value="RHF/RaiA"/>
</dbReference>
<dbReference type="InterPro" id="IPR038416">
    <property type="entry name" value="Ribosom_S30AE_C_sf"/>
</dbReference>
<dbReference type="EMBL" id="FYEK01000077">
    <property type="protein sequence ID" value="SNB75628.1"/>
    <property type="molecule type" value="Genomic_DNA"/>
</dbReference>
<dbReference type="NCBIfam" id="TIGR00741">
    <property type="entry name" value="yfiA"/>
    <property type="match status" value="1"/>
</dbReference>
<dbReference type="InterPro" id="IPR036567">
    <property type="entry name" value="RHF-like"/>
</dbReference>
<evidence type="ECO:0000313" key="4">
    <source>
        <dbReference type="EMBL" id="SNB75628.1"/>
    </source>
</evidence>
<dbReference type="InterPro" id="IPR050574">
    <property type="entry name" value="HPF/YfiA_ribosome-assoc"/>
</dbReference>
<dbReference type="InParanoid" id="A0A212RSR3"/>
<gene>
    <name evidence="2" type="primary">hpf</name>
    <name evidence="4" type="ORF">SAMN02746019_00020120</name>
</gene>
<dbReference type="FunCoup" id="A0A212RSR3">
    <property type="interactions" value="310"/>
</dbReference>
<dbReference type="GO" id="GO:0043024">
    <property type="term" value="F:ribosomal small subunit binding"/>
    <property type="evidence" value="ECO:0007669"/>
    <property type="project" value="TreeGrafter"/>
</dbReference>
<keyword evidence="2" id="KW-0963">Cytoplasm</keyword>
<evidence type="ECO:0000313" key="5">
    <source>
        <dbReference type="Proteomes" id="UP000197025"/>
    </source>
</evidence>
<proteinExistence type="inferred from homology"/>
<dbReference type="Proteomes" id="UP000197025">
    <property type="component" value="Unassembled WGS sequence"/>
</dbReference>
<protein>
    <recommendedName>
        <fullName evidence="2">Ribosome hibernation promoting factor</fullName>
        <shortName evidence="2">HPF</shortName>
    </recommendedName>
</protein>
<evidence type="ECO:0000256" key="1">
    <source>
        <dbReference type="ARBA" id="ARBA00022845"/>
    </source>
</evidence>
<dbReference type="SUPFAM" id="SSF69754">
    <property type="entry name" value="Ribosome binding protein Y (YfiA homologue)"/>
    <property type="match status" value="1"/>
</dbReference>
<dbReference type="Gene3D" id="3.30.505.50">
    <property type="entry name" value="Sigma 54 modulation/S30EA ribosomal protein, C-terminal domain"/>
    <property type="match status" value="1"/>
</dbReference>
<comment type="subcellular location">
    <subcellularLocation>
        <location evidence="2">Cytoplasm</location>
    </subcellularLocation>
</comment>
<comment type="similarity">
    <text evidence="2">Belongs to the HPF/YfiA ribosome-associated protein family. Long HPF subfamily.</text>
</comment>
<keyword evidence="1 2" id="KW-0810">Translation regulation</keyword>
<feature type="domain" description="Sigma 54 modulation/S30EA ribosomal protein C-terminal" evidence="3">
    <location>
        <begin position="120"/>
        <end position="174"/>
    </location>
</feature>
<dbReference type="RefSeq" id="WP_088572443.1">
    <property type="nucleotide sequence ID" value="NZ_FYEK01000077.1"/>
</dbReference>
<dbReference type="Gene3D" id="3.30.160.100">
    <property type="entry name" value="Ribosome hibernation promotion factor-like"/>
    <property type="match status" value="1"/>
</dbReference>
<accession>A0A212RSR3</accession>
<dbReference type="Pfam" id="PF16321">
    <property type="entry name" value="Ribosom_S30AE_C"/>
    <property type="match status" value="1"/>
</dbReference>
<organism evidence="4 5">
    <name type="scientific">Thermoflexus hugenholtzii JAD2</name>
    <dbReference type="NCBI Taxonomy" id="877466"/>
    <lineage>
        <taxon>Bacteria</taxon>
        <taxon>Bacillati</taxon>
        <taxon>Chloroflexota</taxon>
        <taxon>Thermoflexia</taxon>
        <taxon>Thermoflexales</taxon>
        <taxon>Thermoflexaceae</taxon>
        <taxon>Thermoflexus</taxon>
    </lineage>
</organism>
<dbReference type="GO" id="GO:0022627">
    <property type="term" value="C:cytosolic small ribosomal subunit"/>
    <property type="evidence" value="ECO:0007669"/>
    <property type="project" value="TreeGrafter"/>
</dbReference>
<dbReference type="InterPro" id="IPR032528">
    <property type="entry name" value="Ribosom_S30AE_C"/>
</dbReference>
<evidence type="ECO:0000259" key="3">
    <source>
        <dbReference type="Pfam" id="PF16321"/>
    </source>
</evidence>
<dbReference type="InterPro" id="IPR034694">
    <property type="entry name" value="HPF_long/plastid"/>
</dbReference>
<sequence>MELIVRGRNIEITEAIEAYARKRIARLERFLPTISQAELELAQENTRSRDQRQIAQLTLRMTPGLLLRAEERHADLLAAIDLVVDKMERRIERFKGRREGRARAGMEETAPAAIGETEEGGRIVKIKRFEVTAMTPEEAIEQMELLGHDFFIFYNPETASINVVYRRRDGHYGLIQPELA</sequence>
<comment type="subunit">
    <text evidence="2">Interacts with 100S ribosomes.</text>
</comment>
<comment type="function">
    <text evidence="2">Required for dimerization of active 70S ribosomes into 100S ribosomes in stationary phase; 100S ribosomes are translationally inactive and sometimes present during exponential growth.</text>
</comment>
<dbReference type="HAMAP" id="MF_00839">
    <property type="entry name" value="HPF"/>
    <property type="match status" value="1"/>
</dbReference>
<dbReference type="OrthoDB" id="9794975at2"/>
<dbReference type="PANTHER" id="PTHR33231">
    <property type="entry name" value="30S RIBOSOMAL PROTEIN"/>
    <property type="match status" value="1"/>
</dbReference>
<name>A0A212RSR3_9CHLR</name>